<dbReference type="PANTHER" id="PTHR13800">
    <property type="entry name" value="TRANSIENT RECEPTOR POTENTIAL CATION CHANNEL, SUBFAMILY M, MEMBER 6"/>
    <property type="match status" value="1"/>
</dbReference>
<evidence type="ECO:0000256" key="4">
    <source>
        <dbReference type="ARBA" id="ARBA00022989"/>
    </source>
</evidence>
<proteinExistence type="predicted"/>
<comment type="subcellular location">
    <subcellularLocation>
        <location evidence="1">Membrane</location>
        <topology evidence="1">Multi-pass membrane protein</topology>
    </subcellularLocation>
</comment>
<feature type="transmembrane region" description="Helical" evidence="8">
    <location>
        <begin position="754"/>
        <end position="779"/>
    </location>
</feature>
<feature type="domain" description="TRPM SLOG" evidence="10">
    <location>
        <begin position="53"/>
        <end position="278"/>
    </location>
</feature>
<dbReference type="GO" id="GO:0005886">
    <property type="term" value="C:plasma membrane"/>
    <property type="evidence" value="ECO:0007669"/>
    <property type="project" value="TreeGrafter"/>
</dbReference>
<reference evidence="12" key="2">
    <citation type="submission" date="2025-09" db="UniProtKB">
        <authorList>
            <consortium name="Ensembl"/>
        </authorList>
    </citation>
    <scope>IDENTIFICATION</scope>
</reference>
<dbReference type="AlphaFoldDB" id="A0A3Q3E778"/>
<evidence type="ECO:0000259" key="11">
    <source>
        <dbReference type="Pfam" id="PF25508"/>
    </source>
</evidence>
<evidence type="ECO:0000313" key="12">
    <source>
        <dbReference type="Ensembl" id="ENSLBEP00000003235.1"/>
    </source>
</evidence>
<evidence type="ECO:0000259" key="9">
    <source>
        <dbReference type="Pfam" id="PF00520"/>
    </source>
</evidence>
<dbReference type="PANTHER" id="PTHR13800:SF2">
    <property type="entry name" value="TRANSIENT RECEPTOR POTENTIAL CATION CHANNEL SUBFAMILY M MEMBER 2"/>
    <property type="match status" value="1"/>
</dbReference>
<dbReference type="Pfam" id="PF00520">
    <property type="entry name" value="Ion_trans"/>
    <property type="match status" value="1"/>
</dbReference>
<feature type="transmembrane region" description="Helical" evidence="8">
    <location>
        <begin position="599"/>
        <end position="617"/>
    </location>
</feature>
<keyword evidence="13" id="KW-1185">Reference proteome</keyword>
<feature type="domain" description="TRPM-like" evidence="11">
    <location>
        <begin position="466"/>
        <end position="574"/>
    </location>
</feature>
<keyword evidence="3 8" id="KW-0812">Transmembrane</keyword>
<keyword evidence="7" id="KW-0407">Ion channel</keyword>
<feature type="transmembrane region" description="Helical" evidence="8">
    <location>
        <begin position="666"/>
        <end position="683"/>
    </location>
</feature>
<name>A0A3Q3E778_9LABR</name>
<reference evidence="12" key="1">
    <citation type="submission" date="2025-08" db="UniProtKB">
        <authorList>
            <consortium name="Ensembl"/>
        </authorList>
    </citation>
    <scope>IDENTIFICATION</scope>
</reference>
<keyword evidence="6 8" id="KW-0472">Membrane</keyword>
<dbReference type="InterPro" id="IPR050927">
    <property type="entry name" value="TRPM"/>
</dbReference>
<evidence type="ECO:0000313" key="13">
    <source>
        <dbReference type="Proteomes" id="UP000261660"/>
    </source>
</evidence>
<dbReference type="InterPro" id="IPR041491">
    <property type="entry name" value="TRPM_SLOG"/>
</dbReference>
<evidence type="ECO:0000256" key="2">
    <source>
        <dbReference type="ARBA" id="ARBA00022448"/>
    </source>
</evidence>
<evidence type="ECO:0000256" key="5">
    <source>
        <dbReference type="ARBA" id="ARBA00023065"/>
    </source>
</evidence>
<dbReference type="Pfam" id="PF25508">
    <property type="entry name" value="TRPM2"/>
    <property type="match status" value="1"/>
</dbReference>
<feature type="transmembrane region" description="Helical" evidence="8">
    <location>
        <begin position="623"/>
        <end position="646"/>
    </location>
</feature>
<dbReference type="Ensembl" id="ENSLBET00000003406.1">
    <property type="protein sequence ID" value="ENSLBEP00000003235.1"/>
    <property type="gene ID" value="ENSLBEG00000002282.1"/>
</dbReference>
<evidence type="ECO:0000256" key="7">
    <source>
        <dbReference type="ARBA" id="ARBA00023303"/>
    </source>
</evidence>
<organism evidence="12 13">
    <name type="scientific">Labrus bergylta</name>
    <name type="common">ballan wrasse</name>
    <dbReference type="NCBI Taxonomy" id="56723"/>
    <lineage>
        <taxon>Eukaryota</taxon>
        <taxon>Metazoa</taxon>
        <taxon>Chordata</taxon>
        <taxon>Craniata</taxon>
        <taxon>Vertebrata</taxon>
        <taxon>Euteleostomi</taxon>
        <taxon>Actinopterygii</taxon>
        <taxon>Neopterygii</taxon>
        <taxon>Teleostei</taxon>
        <taxon>Neoteleostei</taxon>
        <taxon>Acanthomorphata</taxon>
        <taxon>Eupercaria</taxon>
        <taxon>Labriformes</taxon>
        <taxon>Labridae</taxon>
        <taxon>Labrus</taxon>
    </lineage>
</organism>
<evidence type="ECO:0000256" key="1">
    <source>
        <dbReference type="ARBA" id="ARBA00004141"/>
    </source>
</evidence>
<dbReference type="GeneTree" id="ENSGT00940000156404"/>
<evidence type="ECO:0000256" key="8">
    <source>
        <dbReference type="SAM" id="Phobius"/>
    </source>
</evidence>
<dbReference type="InterPro" id="IPR005821">
    <property type="entry name" value="Ion_trans_dom"/>
</dbReference>
<keyword evidence="5" id="KW-0406">Ion transport</keyword>
<dbReference type="GO" id="GO:0099604">
    <property type="term" value="F:ligand-gated calcium channel activity"/>
    <property type="evidence" value="ECO:0007669"/>
    <property type="project" value="TreeGrafter"/>
</dbReference>
<keyword evidence="4 8" id="KW-1133">Transmembrane helix</keyword>
<sequence>MGGCGSVGRVVTSQLEGQEFNPQLSNIHRHIHEVPTDAFGDISFDGLGQKTGKYARVSTDTSPEILYQLLTEQWKLSPPNLLISVTGGAKNFNLKARIKNMFHRGLIKVAQTTGAWIITGGTHAGVMKHVGQAVRDNALSSSIHGQIVAIGVATWGIIHNKDALVRPEGCFPAHYPMDIKGQGRLSCLDNNHSHFLLVDDGTHGNYGVEIELRSRLEKCISRKISDYISQSGVTIPVVCVVLDGGPGTLNTIYNAMLCGTPCVILEGSGRIADVIAQAAGQPLSRVTIVHIHLLMKRFFGKEYEKFPDLKIIEWTKKVCEQGGTSNTNKPISITLHFSSRISESQGIECWKRQLELAIAWNRVDIAETEIFIEERQWKSSDLHWAMFSALVGNKPQFVSLLLENGVSLRDFLQDEEILCELYKQMPSCFFLRKLAKRVDRARRSKRQEKTISMTHVSEEVHHLLGNLFLWAVVQNNKDLAEIAWEQCRDCMSAALAATMILKKMAEEGSDADEAEVMRELANHYEKQAIGVFSECNNNDEERAQKLLVRASPYWGRTTCLRLAQEADDKSFVAQSGVQLFHDPDGFGFRKKAWMYINDVWNMLDVLSILLFIVGLAFRLTTKLFYAGKVVLCIDFVVFCLRLMAIFTISKTLGPKIIIVKRMIMDMFFFMFLLSIWVVAYGVAKQGILIDNDSRLDWIIRGAVYEPYLIIFGDFPTNIDYAAFDIDTCSMNGTDPLKPKCPILNENQMPAFPQWLTIIMLCVYLLFANILLLNLLIAIFNFTFQEVQYNTDTIWKFQRYELIKEYHSLPAVPPPLVIFSHLYLFIRLLLMRRPPVTCTVFKEEELLSWEALMKDQYLLSTQQEQNQSMERRILDTAQK</sequence>
<evidence type="ECO:0000256" key="3">
    <source>
        <dbReference type="ARBA" id="ARBA00022692"/>
    </source>
</evidence>
<feature type="domain" description="Ion transport" evidence="9">
    <location>
        <begin position="586"/>
        <end position="787"/>
    </location>
</feature>
<keyword evidence="2" id="KW-0813">Transport</keyword>
<dbReference type="Pfam" id="PF18139">
    <property type="entry name" value="LSDAT_euk"/>
    <property type="match status" value="1"/>
</dbReference>
<protein>
    <submittedName>
        <fullName evidence="12">Transient receptor potential cation channel, subfamily M, member 2</fullName>
    </submittedName>
</protein>
<evidence type="ECO:0000259" key="10">
    <source>
        <dbReference type="Pfam" id="PF18139"/>
    </source>
</evidence>
<dbReference type="InterPro" id="IPR057366">
    <property type="entry name" value="TRPM-like"/>
</dbReference>
<accession>A0A3Q3E778</accession>
<evidence type="ECO:0000256" key="6">
    <source>
        <dbReference type="ARBA" id="ARBA00023136"/>
    </source>
</evidence>
<dbReference type="Proteomes" id="UP000261660">
    <property type="component" value="Unplaced"/>
</dbReference>